<sequence>MSLMSNIWINKLYKKVGNRKLKLYVFCPEAPLKNRAAILFFHGGSYTKNNGTSPARFEHHARYFSELGMVAICVDYRNANDEGFTPYHAIEDARSAVRWVREHAEKLGIDPEKVVVCGASSGGYTALCSTLLEIDKTSLSNHIPNALVIFNAGVDGEEIINRLFPELSNKATELSPILHVKRELPPMIWFVGTSDIIYESNLAFCEKWKQNDNLCVLHTYDGMNHGFFNYEMHENKPFKQTVQQTVEFLQSLGFMESKV</sequence>
<evidence type="ECO:0000256" key="1">
    <source>
        <dbReference type="ARBA" id="ARBA00010515"/>
    </source>
</evidence>
<dbReference type="Pfam" id="PF07859">
    <property type="entry name" value="Abhydrolase_3"/>
    <property type="match status" value="1"/>
</dbReference>
<dbReference type="STRING" id="1236976.JCM16418_2920"/>
<comment type="similarity">
    <text evidence="1">Belongs to the 'GDXG' lipolytic enzyme family.</text>
</comment>
<gene>
    <name evidence="4" type="ORF">JCM16418_2920</name>
</gene>
<evidence type="ECO:0000259" key="3">
    <source>
        <dbReference type="Pfam" id="PF07859"/>
    </source>
</evidence>
<protein>
    <submittedName>
        <fullName evidence="4">Esterase/lipase/thioesterase</fullName>
    </submittedName>
</protein>
<feature type="domain" description="Alpha/beta hydrolase fold-3" evidence="3">
    <location>
        <begin position="38"/>
        <end position="228"/>
    </location>
</feature>
<dbReference type="InterPro" id="IPR029058">
    <property type="entry name" value="AB_hydrolase_fold"/>
</dbReference>
<keyword evidence="2" id="KW-0378">Hydrolase</keyword>
<evidence type="ECO:0000256" key="2">
    <source>
        <dbReference type="ARBA" id="ARBA00022801"/>
    </source>
</evidence>
<evidence type="ECO:0000313" key="5">
    <source>
        <dbReference type="Proteomes" id="UP000019364"/>
    </source>
</evidence>
<dbReference type="PANTHER" id="PTHR48081:SF30">
    <property type="entry name" value="ACETYL-HYDROLASE LIPR-RELATED"/>
    <property type="match status" value="1"/>
</dbReference>
<organism evidence="4 5">
    <name type="scientific">Paenibacillus pini JCM 16418</name>
    <dbReference type="NCBI Taxonomy" id="1236976"/>
    <lineage>
        <taxon>Bacteria</taxon>
        <taxon>Bacillati</taxon>
        <taxon>Bacillota</taxon>
        <taxon>Bacilli</taxon>
        <taxon>Bacillales</taxon>
        <taxon>Paenibacillaceae</taxon>
        <taxon>Paenibacillus</taxon>
    </lineage>
</organism>
<reference evidence="4 5" key="1">
    <citation type="journal article" date="2014" name="Genome Announc.">
        <title>Draft Genome Sequence of Paenibacillus pini JCM 16418T, Isolated from the Rhizosphere of Pine Tree.</title>
        <authorList>
            <person name="Yuki M."/>
            <person name="Oshima K."/>
            <person name="Suda W."/>
            <person name="Oshida Y."/>
            <person name="Kitamura K."/>
            <person name="Iida Y."/>
            <person name="Hattori M."/>
            <person name="Ohkuma M."/>
        </authorList>
    </citation>
    <scope>NUCLEOTIDE SEQUENCE [LARGE SCALE GENOMIC DNA]</scope>
    <source>
        <strain evidence="4 5">JCM 16418</strain>
    </source>
</reference>
<comment type="caution">
    <text evidence="4">The sequence shown here is derived from an EMBL/GenBank/DDBJ whole genome shotgun (WGS) entry which is preliminary data.</text>
</comment>
<dbReference type="eggNOG" id="COG0657">
    <property type="taxonomic scope" value="Bacteria"/>
</dbReference>
<name>W7YMG7_9BACL</name>
<dbReference type="Gene3D" id="3.40.50.1820">
    <property type="entry name" value="alpha/beta hydrolase"/>
    <property type="match status" value="1"/>
</dbReference>
<dbReference type="SUPFAM" id="SSF53474">
    <property type="entry name" value="alpha/beta-Hydrolases"/>
    <property type="match status" value="1"/>
</dbReference>
<dbReference type="GO" id="GO:0004806">
    <property type="term" value="F:triacylglycerol lipase activity"/>
    <property type="evidence" value="ECO:0007669"/>
    <property type="project" value="TreeGrafter"/>
</dbReference>
<evidence type="ECO:0000313" key="4">
    <source>
        <dbReference type="EMBL" id="GAF08813.1"/>
    </source>
</evidence>
<dbReference type="AlphaFoldDB" id="W7YMG7"/>
<dbReference type="InterPro" id="IPR013094">
    <property type="entry name" value="AB_hydrolase_3"/>
</dbReference>
<dbReference type="EMBL" id="BAVZ01000008">
    <property type="protein sequence ID" value="GAF08813.1"/>
    <property type="molecule type" value="Genomic_DNA"/>
</dbReference>
<dbReference type="PANTHER" id="PTHR48081">
    <property type="entry name" value="AB HYDROLASE SUPERFAMILY PROTEIN C4A8.06C"/>
    <property type="match status" value="1"/>
</dbReference>
<keyword evidence="5" id="KW-1185">Reference proteome</keyword>
<dbReference type="Proteomes" id="UP000019364">
    <property type="component" value="Unassembled WGS sequence"/>
</dbReference>
<dbReference type="InterPro" id="IPR050300">
    <property type="entry name" value="GDXG_lipolytic_enzyme"/>
</dbReference>
<accession>W7YMG7</accession>
<proteinExistence type="inferred from homology"/>